<evidence type="ECO:0000256" key="5">
    <source>
        <dbReference type="ARBA" id="ARBA00023242"/>
    </source>
</evidence>
<dbReference type="InterPro" id="IPR012972">
    <property type="entry name" value="NLE"/>
</dbReference>
<keyword evidence="2 6" id="KW-0853">WD repeat</keyword>
<evidence type="ECO:0000256" key="1">
    <source>
        <dbReference type="ARBA" id="ARBA00004604"/>
    </source>
</evidence>
<dbReference type="CDD" id="cd00200">
    <property type="entry name" value="WD40"/>
    <property type="match status" value="1"/>
</dbReference>
<proteinExistence type="predicted"/>
<evidence type="ECO:0000259" key="7">
    <source>
        <dbReference type="Pfam" id="PF08154"/>
    </source>
</evidence>
<evidence type="ECO:0000256" key="3">
    <source>
        <dbReference type="ARBA" id="ARBA00022737"/>
    </source>
</evidence>
<feature type="repeat" description="WD" evidence="6">
    <location>
        <begin position="349"/>
        <end position="398"/>
    </location>
</feature>
<reference evidence="8" key="1">
    <citation type="submission" date="2021-01" db="EMBL/GenBank/DDBJ databases">
        <authorList>
            <person name="Corre E."/>
            <person name="Pelletier E."/>
            <person name="Niang G."/>
            <person name="Scheremetjew M."/>
            <person name="Finn R."/>
            <person name="Kale V."/>
            <person name="Holt S."/>
            <person name="Cochrane G."/>
            <person name="Meng A."/>
            <person name="Brown T."/>
            <person name="Cohen L."/>
        </authorList>
    </citation>
    <scope>NUCLEOTIDE SEQUENCE</scope>
    <source>
        <strain evidence="8">NIES-381</strain>
    </source>
</reference>
<dbReference type="Pfam" id="PF00400">
    <property type="entry name" value="WD40"/>
    <property type="match status" value="6"/>
</dbReference>
<keyword evidence="5" id="KW-0539">Nucleus</keyword>
<dbReference type="InterPro" id="IPR015943">
    <property type="entry name" value="WD40/YVTN_repeat-like_dom_sf"/>
</dbReference>
<dbReference type="PANTHER" id="PTHR19848:SF0">
    <property type="entry name" value="NOTCHLESS PROTEIN HOMOLOG 1"/>
    <property type="match status" value="1"/>
</dbReference>
<dbReference type="PROSITE" id="PS00678">
    <property type="entry name" value="WD_REPEATS_1"/>
    <property type="match status" value="2"/>
</dbReference>
<dbReference type="PROSITE" id="PS50294">
    <property type="entry name" value="WD_REPEATS_REGION"/>
    <property type="match status" value="1"/>
</dbReference>
<dbReference type="Gene3D" id="2.130.10.10">
    <property type="entry name" value="YVTN repeat-like/Quinoprotein amine dehydrogenase"/>
    <property type="match status" value="2"/>
</dbReference>
<dbReference type="SUPFAM" id="SSF50978">
    <property type="entry name" value="WD40 repeat-like"/>
    <property type="match status" value="1"/>
</dbReference>
<evidence type="ECO:0000256" key="4">
    <source>
        <dbReference type="ARBA" id="ARBA00022980"/>
    </source>
</evidence>
<evidence type="ECO:0000256" key="6">
    <source>
        <dbReference type="PROSITE-ProRule" id="PRU00221"/>
    </source>
</evidence>
<accession>A0A7S1IPK5</accession>
<sequence>MQVDGTIYAGENVPVKFFTTTFDQHMKTTTFYMPVKVTLDSLSEFVNVSLGISEHVPFNFLYQDEFIRYTTLDRWLKKKGISKETTIELEYTPAFEIEAGNNFPHDDWVSVIRRLPIPSDASGDATQHPYLTGSYDRCWRIWRGDECLHVGAGHTSAIKSASIISASEGLLGKRKRSGVDCQFATGAKDGSVIVWQYSGGRCKEVHKFAGTESVDTVAVHGDGSLLCSGGWDKLLRIWTLDRLQEDMEKGDVGRQQYLHCGLQGHSRAILASAWSQDHRARVFSTGLDGSVRTWDVMQKAPIMTMTSDASAAYCLSVRKASGGDLLLTGHTDNKVRLWDTRSPTACTAFAGHKGFVYGVTWNALSTDAVSEKGLRFTSASEDCTLNVWDIRGGSPLATISEHSDGILCVEWMGDGVLMTGSKDNTVKSCNLKSDQRPQSSA</sequence>
<evidence type="ECO:0000256" key="2">
    <source>
        <dbReference type="ARBA" id="ARBA00022574"/>
    </source>
</evidence>
<dbReference type="InterPro" id="IPR019775">
    <property type="entry name" value="WD40_repeat_CS"/>
</dbReference>
<dbReference type="InterPro" id="IPR036322">
    <property type="entry name" value="WD40_repeat_dom_sf"/>
</dbReference>
<dbReference type="InterPro" id="IPR020472">
    <property type="entry name" value="WD40_PAC1"/>
</dbReference>
<feature type="repeat" description="WD" evidence="6">
    <location>
        <begin position="323"/>
        <end position="348"/>
    </location>
</feature>
<keyword evidence="3" id="KW-0677">Repeat</keyword>
<dbReference type="SMART" id="SM00320">
    <property type="entry name" value="WD40"/>
    <property type="match status" value="7"/>
</dbReference>
<evidence type="ECO:0000313" key="8">
    <source>
        <dbReference type="EMBL" id="CAD9019178.1"/>
    </source>
</evidence>
<protein>
    <recommendedName>
        <fullName evidence="7">NLE domain-containing protein</fullName>
    </recommendedName>
</protein>
<feature type="repeat" description="WD" evidence="6">
    <location>
        <begin position="207"/>
        <end position="248"/>
    </location>
</feature>
<feature type="repeat" description="WD" evidence="6">
    <location>
        <begin position="262"/>
        <end position="304"/>
    </location>
</feature>
<dbReference type="PROSITE" id="PS50082">
    <property type="entry name" value="WD_REPEATS_2"/>
    <property type="match status" value="4"/>
</dbReference>
<keyword evidence="4" id="KW-0687">Ribonucleoprotein</keyword>
<dbReference type="PRINTS" id="PR00320">
    <property type="entry name" value="GPROTEINBRPT"/>
</dbReference>
<dbReference type="AlphaFoldDB" id="A0A7S1IPK5"/>
<gene>
    <name evidence="8" type="ORF">EGYM00392_LOCUS30292</name>
</gene>
<organism evidence="8">
    <name type="scientific">Eutreptiella gymnastica</name>
    <dbReference type="NCBI Taxonomy" id="73025"/>
    <lineage>
        <taxon>Eukaryota</taxon>
        <taxon>Discoba</taxon>
        <taxon>Euglenozoa</taxon>
        <taxon>Euglenida</taxon>
        <taxon>Spirocuta</taxon>
        <taxon>Euglenophyceae</taxon>
        <taxon>Eutreptiales</taxon>
        <taxon>Eutreptiaceae</taxon>
        <taxon>Eutreptiella</taxon>
    </lineage>
</organism>
<keyword evidence="4" id="KW-0689">Ribosomal protein</keyword>
<name>A0A7S1IPK5_9EUGL</name>
<dbReference type="EMBL" id="HBGA01081267">
    <property type="protein sequence ID" value="CAD9019178.1"/>
    <property type="molecule type" value="Transcribed_RNA"/>
</dbReference>
<feature type="domain" description="NLE" evidence="7">
    <location>
        <begin position="13"/>
        <end position="70"/>
    </location>
</feature>
<dbReference type="PANTHER" id="PTHR19848">
    <property type="entry name" value="WD40 REPEAT PROTEIN"/>
    <property type="match status" value="1"/>
</dbReference>
<dbReference type="Pfam" id="PF08154">
    <property type="entry name" value="NLE"/>
    <property type="match status" value="1"/>
</dbReference>
<dbReference type="GO" id="GO:0005840">
    <property type="term" value="C:ribosome"/>
    <property type="evidence" value="ECO:0007669"/>
    <property type="project" value="UniProtKB-KW"/>
</dbReference>
<dbReference type="InterPro" id="IPR001680">
    <property type="entry name" value="WD40_rpt"/>
</dbReference>
<comment type="subcellular location">
    <subcellularLocation>
        <location evidence="1">Nucleus</location>
        <location evidence="1">Nucleolus</location>
    </subcellularLocation>
</comment>
<dbReference type="GO" id="GO:0005730">
    <property type="term" value="C:nucleolus"/>
    <property type="evidence" value="ECO:0007669"/>
    <property type="project" value="UniProtKB-SubCell"/>
</dbReference>